<keyword evidence="2" id="KW-1185">Reference proteome</keyword>
<evidence type="ECO:0000313" key="2">
    <source>
        <dbReference type="Proteomes" id="UP001341840"/>
    </source>
</evidence>
<gene>
    <name evidence="1" type="ORF">PIB30_050802</name>
</gene>
<protein>
    <recommendedName>
        <fullName evidence="3">Reverse transcriptase zinc-binding domain-containing protein</fullName>
    </recommendedName>
</protein>
<proteinExistence type="predicted"/>
<dbReference type="EMBL" id="JASCZI010030561">
    <property type="protein sequence ID" value="MED6123618.1"/>
    <property type="molecule type" value="Genomic_DNA"/>
</dbReference>
<dbReference type="Proteomes" id="UP001341840">
    <property type="component" value="Unassembled WGS sequence"/>
</dbReference>
<reference evidence="1 2" key="1">
    <citation type="journal article" date="2023" name="Plants (Basel)">
        <title>Bridging the Gap: Combining Genomics and Transcriptomics Approaches to Understand Stylosanthes scabra, an Orphan Legume from the Brazilian Caatinga.</title>
        <authorList>
            <person name="Ferreira-Neto J.R.C."/>
            <person name="da Silva M.D."/>
            <person name="Binneck E."/>
            <person name="de Melo N.F."/>
            <person name="da Silva R.H."/>
            <person name="de Melo A.L.T.M."/>
            <person name="Pandolfi V."/>
            <person name="Bustamante F.O."/>
            <person name="Brasileiro-Vidal A.C."/>
            <person name="Benko-Iseppon A.M."/>
        </authorList>
    </citation>
    <scope>NUCLEOTIDE SEQUENCE [LARGE SCALE GENOMIC DNA]</scope>
    <source>
        <tissue evidence="1">Leaves</tissue>
    </source>
</reference>
<comment type="caution">
    <text evidence="1">The sequence shown here is derived from an EMBL/GenBank/DDBJ whole genome shotgun (WGS) entry which is preliminary data.</text>
</comment>
<accession>A0ABU6RIG0</accession>
<name>A0ABU6RIG0_9FABA</name>
<sequence>MATTSRELGVPMVKHDFDNICEAAETVNHLFIHCPFASKLWWLTLVWRNVTWVGFSSVKCWGSHGEAYLLGLESVVQFLLEDMNVYSGNMNINLVSNQKDIVDWIQAKDRWETLAKARIDRWIIWCNHAGDTHYRSQGVARHIAAVVLDGNVEGN</sequence>
<evidence type="ECO:0008006" key="3">
    <source>
        <dbReference type="Google" id="ProtNLM"/>
    </source>
</evidence>
<evidence type="ECO:0000313" key="1">
    <source>
        <dbReference type="EMBL" id="MED6123618.1"/>
    </source>
</evidence>
<organism evidence="1 2">
    <name type="scientific">Stylosanthes scabra</name>
    <dbReference type="NCBI Taxonomy" id="79078"/>
    <lineage>
        <taxon>Eukaryota</taxon>
        <taxon>Viridiplantae</taxon>
        <taxon>Streptophyta</taxon>
        <taxon>Embryophyta</taxon>
        <taxon>Tracheophyta</taxon>
        <taxon>Spermatophyta</taxon>
        <taxon>Magnoliopsida</taxon>
        <taxon>eudicotyledons</taxon>
        <taxon>Gunneridae</taxon>
        <taxon>Pentapetalae</taxon>
        <taxon>rosids</taxon>
        <taxon>fabids</taxon>
        <taxon>Fabales</taxon>
        <taxon>Fabaceae</taxon>
        <taxon>Papilionoideae</taxon>
        <taxon>50 kb inversion clade</taxon>
        <taxon>dalbergioids sensu lato</taxon>
        <taxon>Dalbergieae</taxon>
        <taxon>Pterocarpus clade</taxon>
        <taxon>Stylosanthes</taxon>
    </lineage>
</organism>